<dbReference type="PANTHER" id="PTHR22726">
    <property type="entry name" value="METALLOENDOPEPTIDASE OMA1"/>
    <property type="match status" value="1"/>
</dbReference>
<feature type="domain" description="Peptidase M48" evidence="7">
    <location>
        <begin position="62"/>
        <end position="263"/>
    </location>
</feature>
<sequence>MKRVFFYGVILLSTLWACTKVPLSGRNQLLLVSDDEMNAMAFTSYKQFLDTSKVVPANSQQAAMVKRVGDKIARAAQSYFESTGNAEYLKGYQWQTELVQSNQVNAWCMPGGKMVVYTGILPITQTETGLAVVMGHEVSHAIAKHGAERMSEGLVAQGLLVAGQIGLGIAMKDKPAATQNLWNTIYGVAAPLGAQLGMMAHGRYQESEADHLGLIFMSMAGYNPMEAVNFWGRMAANSGGAKTPVWLSTHPSDQQRIADIKSRMGEAMKYYNASGKSGANGRY</sequence>
<evidence type="ECO:0000313" key="8">
    <source>
        <dbReference type="EMBL" id="PWK26499.1"/>
    </source>
</evidence>
<dbReference type="EMBL" id="QGGO01000011">
    <property type="protein sequence ID" value="PWK26499.1"/>
    <property type="molecule type" value="Genomic_DNA"/>
</dbReference>
<dbReference type="InterPro" id="IPR001915">
    <property type="entry name" value="Peptidase_M48"/>
</dbReference>
<evidence type="ECO:0000313" key="9">
    <source>
        <dbReference type="Proteomes" id="UP000245489"/>
    </source>
</evidence>
<dbReference type="GO" id="GO:0046872">
    <property type="term" value="F:metal ion binding"/>
    <property type="evidence" value="ECO:0007669"/>
    <property type="project" value="UniProtKB-KW"/>
</dbReference>
<dbReference type="Proteomes" id="UP000245489">
    <property type="component" value="Unassembled WGS sequence"/>
</dbReference>
<comment type="cofactor">
    <cofactor evidence="6">
        <name>Zn(2+)</name>
        <dbReference type="ChEBI" id="CHEBI:29105"/>
    </cofactor>
    <text evidence="6">Binds 1 zinc ion per subunit.</text>
</comment>
<evidence type="ECO:0000256" key="5">
    <source>
        <dbReference type="ARBA" id="ARBA00023049"/>
    </source>
</evidence>
<dbReference type="RefSeq" id="WP_109743188.1">
    <property type="nucleotide sequence ID" value="NZ_QGGO01000011.1"/>
</dbReference>
<gene>
    <name evidence="8" type="ORF">LV89_02344</name>
</gene>
<keyword evidence="9" id="KW-1185">Reference proteome</keyword>
<dbReference type="Pfam" id="PF01435">
    <property type="entry name" value="Peptidase_M48"/>
    <property type="match status" value="1"/>
</dbReference>
<keyword evidence="4 6" id="KW-0862">Zinc</keyword>
<evidence type="ECO:0000256" key="2">
    <source>
        <dbReference type="ARBA" id="ARBA00022723"/>
    </source>
</evidence>
<name>A0A316EAZ4_9BACT</name>
<evidence type="ECO:0000256" key="1">
    <source>
        <dbReference type="ARBA" id="ARBA00022670"/>
    </source>
</evidence>
<dbReference type="Gene3D" id="3.30.2010.10">
    <property type="entry name" value="Metalloproteases ('zincins'), catalytic domain"/>
    <property type="match status" value="1"/>
</dbReference>
<dbReference type="OrthoDB" id="9810445at2"/>
<organism evidence="8 9">
    <name type="scientific">Arcicella aurantiaca</name>
    <dbReference type="NCBI Taxonomy" id="591202"/>
    <lineage>
        <taxon>Bacteria</taxon>
        <taxon>Pseudomonadati</taxon>
        <taxon>Bacteroidota</taxon>
        <taxon>Cytophagia</taxon>
        <taxon>Cytophagales</taxon>
        <taxon>Flectobacillaceae</taxon>
        <taxon>Arcicella</taxon>
    </lineage>
</organism>
<evidence type="ECO:0000259" key="7">
    <source>
        <dbReference type="Pfam" id="PF01435"/>
    </source>
</evidence>
<reference evidence="8 9" key="1">
    <citation type="submission" date="2018-05" db="EMBL/GenBank/DDBJ databases">
        <title>Genomic Encyclopedia of Archaeal and Bacterial Type Strains, Phase II (KMG-II): from individual species to whole genera.</title>
        <authorList>
            <person name="Goeker M."/>
        </authorList>
    </citation>
    <scope>NUCLEOTIDE SEQUENCE [LARGE SCALE GENOMIC DNA]</scope>
    <source>
        <strain evidence="8 9">DSM 22214</strain>
    </source>
</reference>
<evidence type="ECO:0000256" key="6">
    <source>
        <dbReference type="RuleBase" id="RU003983"/>
    </source>
</evidence>
<dbReference type="AlphaFoldDB" id="A0A316EAZ4"/>
<proteinExistence type="inferred from homology"/>
<keyword evidence="3 6" id="KW-0378">Hydrolase</keyword>
<dbReference type="GO" id="GO:0051603">
    <property type="term" value="P:proteolysis involved in protein catabolic process"/>
    <property type="evidence" value="ECO:0007669"/>
    <property type="project" value="TreeGrafter"/>
</dbReference>
<evidence type="ECO:0000256" key="4">
    <source>
        <dbReference type="ARBA" id="ARBA00022833"/>
    </source>
</evidence>
<keyword evidence="1 6" id="KW-0645">Protease</keyword>
<dbReference type="GO" id="GO:0004222">
    <property type="term" value="F:metalloendopeptidase activity"/>
    <property type="evidence" value="ECO:0007669"/>
    <property type="project" value="InterPro"/>
</dbReference>
<accession>A0A316EAZ4</accession>
<dbReference type="PANTHER" id="PTHR22726:SF24">
    <property type="entry name" value="M48 FAMILY METALLOPEPTIDASE"/>
    <property type="match status" value="1"/>
</dbReference>
<keyword evidence="5 6" id="KW-0482">Metalloprotease</keyword>
<comment type="caution">
    <text evidence="8">The sequence shown here is derived from an EMBL/GenBank/DDBJ whole genome shotgun (WGS) entry which is preliminary data.</text>
</comment>
<dbReference type="CDD" id="cd07331">
    <property type="entry name" value="M48C_Oma1_like"/>
    <property type="match status" value="1"/>
</dbReference>
<comment type="similarity">
    <text evidence="6">Belongs to the peptidase M48 family.</text>
</comment>
<protein>
    <submittedName>
        <fullName evidence="8">Peptidase M48-like protein</fullName>
    </submittedName>
</protein>
<evidence type="ECO:0000256" key="3">
    <source>
        <dbReference type="ARBA" id="ARBA00022801"/>
    </source>
</evidence>
<keyword evidence="2" id="KW-0479">Metal-binding</keyword>
<dbReference type="GO" id="GO:0016020">
    <property type="term" value="C:membrane"/>
    <property type="evidence" value="ECO:0007669"/>
    <property type="project" value="TreeGrafter"/>
</dbReference>
<dbReference type="InterPro" id="IPR051156">
    <property type="entry name" value="Mito/Outer_Membr_Metalloprot"/>
</dbReference>